<dbReference type="Pfam" id="PF12697">
    <property type="entry name" value="Abhydrolase_6"/>
    <property type="match status" value="1"/>
</dbReference>
<evidence type="ECO:0000259" key="1">
    <source>
        <dbReference type="Pfam" id="PF12697"/>
    </source>
</evidence>
<dbReference type="RefSeq" id="WP_192752750.1">
    <property type="nucleotide sequence ID" value="NZ_BAABJL010000049.1"/>
</dbReference>
<sequence length="265" mass="28806">MTASHWDGLSVTEVGAGPGVLWLHGYTMRAAVWQPLWDLLPGWRHVGIDLPWHGSSRSLRPEEDLGALADTVVSAAARTSIAHVVALSFGTVLAAEMAIRHPQAFESWTLAAPALAGMPHEPTVERRYVDLATLFARHGPGPHMTRLWMTSPPATFAGLDSRPDACPRVRALIEQHEWRELRDGGMRRLVDRPQRAGELAAVETPVLVVLGERDLFTHRACARSIAAAVPSATVRVMPGCGHLALLEDPGSAAALVGDHLRRVRR</sequence>
<accession>A0A927RAL2</accession>
<dbReference type="InterPro" id="IPR029058">
    <property type="entry name" value="AB_hydrolase_fold"/>
</dbReference>
<gene>
    <name evidence="2" type="ORF">HEB94_005970</name>
</gene>
<dbReference type="PANTHER" id="PTHR43689:SF8">
    <property type="entry name" value="ALPHA_BETA-HYDROLASES SUPERFAMILY PROTEIN"/>
    <property type="match status" value="1"/>
</dbReference>
<dbReference type="AlphaFoldDB" id="A0A927RAL2"/>
<proteinExistence type="predicted"/>
<dbReference type="InterPro" id="IPR000073">
    <property type="entry name" value="AB_hydrolase_1"/>
</dbReference>
<dbReference type="PANTHER" id="PTHR43689">
    <property type="entry name" value="HYDROLASE"/>
    <property type="match status" value="1"/>
</dbReference>
<keyword evidence="3" id="KW-1185">Reference proteome</keyword>
<reference evidence="2" key="1">
    <citation type="submission" date="2020-10" db="EMBL/GenBank/DDBJ databases">
        <title>Sequencing the genomes of 1000 actinobacteria strains.</title>
        <authorList>
            <person name="Klenk H.-P."/>
        </authorList>
    </citation>
    <scope>NUCLEOTIDE SEQUENCE</scope>
    <source>
        <strain evidence="2">DSM 45354</strain>
    </source>
</reference>
<evidence type="ECO:0000313" key="3">
    <source>
        <dbReference type="Proteomes" id="UP000638648"/>
    </source>
</evidence>
<dbReference type="Proteomes" id="UP000638648">
    <property type="component" value="Unassembled WGS sequence"/>
</dbReference>
<evidence type="ECO:0000313" key="2">
    <source>
        <dbReference type="EMBL" id="MBE1609122.1"/>
    </source>
</evidence>
<feature type="domain" description="AB hydrolase-1" evidence="1">
    <location>
        <begin position="20"/>
        <end position="250"/>
    </location>
</feature>
<organism evidence="2 3">
    <name type="scientific">Actinopolymorpha pittospori</name>
    <dbReference type="NCBI Taxonomy" id="648752"/>
    <lineage>
        <taxon>Bacteria</taxon>
        <taxon>Bacillati</taxon>
        <taxon>Actinomycetota</taxon>
        <taxon>Actinomycetes</taxon>
        <taxon>Propionibacteriales</taxon>
        <taxon>Actinopolymorphaceae</taxon>
        <taxon>Actinopolymorpha</taxon>
    </lineage>
</organism>
<dbReference type="Gene3D" id="3.40.50.1820">
    <property type="entry name" value="alpha/beta hydrolase"/>
    <property type="match status" value="1"/>
</dbReference>
<protein>
    <submittedName>
        <fullName evidence="2">Pimeloyl-ACP methyl ester carboxylesterase</fullName>
    </submittedName>
</protein>
<dbReference type="EMBL" id="JADBEM010000001">
    <property type="protein sequence ID" value="MBE1609122.1"/>
    <property type="molecule type" value="Genomic_DNA"/>
</dbReference>
<comment type="caution">
    <text evidence="2">The sequence shown here is derived from an EMBL/GenBank/DDBJ whole genome shotgun (WGS) entry which is preliminary data.</text>
</comment>
<dbReference type="SUPFAM" id="SSF53474">
    <property type="entry name" value="alpha/beta-Hydrolases"/>
    <property type="match status" value="1"/>
</dbReference>
<dbReference type="GO" id="GO:0003824">
    <property type="term" value="F:catalytic activity"/>
    <property type="evidence" value="ECO:0007669"/>
    <property type="project" value="UniProtKB-ARBA"/>
</dbReference>
<name>A0A927RAL2_9ACTN</name>